<reference evidence="1 2" key="1">
    <citation type="submission" date="2024-01" db="EMBL/GenBank/DDBJ databases">
        <title>A draft genome for a cacao thread blight-causing isolate of Paramarasmius palmivorus.</title>
        <authorList>
            <person name="Baruah I.K."/>
            <person name="Bukari Y."/>
            <person name="Amoako-Attah I."/>
            <person name="Meinhardt L.W."/>
            <person name="Bailey B.A."/>
            <person name="Cohen S.P."/>
        </authorList>
    </citation>
    <scope>NUCLEOTIDE SEQUENCE [LARGE SCALE GENOMIC DNA]</scope>
    <source>
        <strain evidence="1 2">GH-12</strain>
    </source>
</reference>
<keyword evidence="2" id="KW-1185">Reference proteome</keyword>
<sequence length="413" mass="47076">MSPKRTVLGPEVLERIFRHSRPRDWPSLTFVSRDFRRISIKLIMESLTLEPANIEFARRRITRIRQMSPRPIVRHITFDVALSQWELLHHIAVACHTTGQCQSLSIGSSVHTADWEELAATFTLHLAAMIPNVTTLVLKPVDRVFQHAILSAYSPSVVRMTLHSAITTAMPDGWKPHVFPCLEEVNLVLDTVLGAGQESLPMLMAKYVKAPHLKVASIVGVTDGRMIGVQEFLNSYANTLETAKILGSFVFSDFDEIPLPALPRVSCIHIEVKYVHRVIPEGFPVRECFPSLRTLVLESDWKTIETGLPDIDWDELQEALVSMSVIRPLPLLVCGYRGPQVVHHDLFVRSFSNRMLEATHDHWNIAAVYGRLEQRRYDHLPTRTTFTDAYVEKRREEGSLRRQVRYGPELLNI</sequence>
<proteinExistence type="predicted"/>
<protein>
    <recommendedName>
        <fullName evidence="3">F-box domain-containing protein</fullName>
    </recommendedName>
</protein>
<evidence type="ECO:0000313" key="2">
    <source>
        <dbReference type="Proteomes" id="UP001383192"/>
    </source>
</evidence>
<evidence type="ECO:0008006" key="3">
    <source>
        <dbReference type="Google" id="ProtNLM"/>
    </source>
</evidence>
<organism evidence="1 2">
    <name type="scientific">Paramarasmius palmivorus</name>
    <dbReference type="NCBI Taxonomy" id="297713"/>
    <lineage>
        <taxon>Eukaryota</taxon>
        <taxon>Fungi</taxon>
        <taxon>Dikarya</taxon>
        <taxon>Basidiomycota</taxon>
        <taxon>Agaricomycotina</taxon>
        <taxon>Agaricomycetes</taxon>
        <taxon>Agaricomycetidae</taxon>
        <taxon>Agaricales</taxon>
        <taxon>Marasmiineae</taxon>
        <taxon>Marasmiaceae</taxon>
        <taxon>Paramarasmius</taxon>
    </lineage>
</organism>
<accession>A0AAW0C383</accession>
<comment type="caution">
    <text evidence="1">The sequence shown here is derived from an EMBL/GenBank/DDBJ whole genome shotgun (WGS) entry which is preliminary data.</text>
</comment>
<dbReference type="Proteomes" id="UP001383192">
    <property type="component" value="Unassembled WGS sequence"/>
</dbReference>
<dbReference type="AlphaFoldDB" id="A0AAW0C383"/>
<gene>
    <name evidence="1" type="ORF">VNI00_012844</name>
</gene>
<name>A0AAW0C383_9AGAR</name>
<evidence type="ECO:0000313" key="1">
    <source>
        <dbReference type="EMBL" id="KAK7033607.1"/>
    </source>
</evidence>
<dbReference type="EMBL" id="JAYKXP010000061">
    <property type="protein sequence ID" value="KAK7033607.1"/>
    <property type="molecule type" value="Genomic_DNA"/>
</dbReference>